<keyword evidence="6 7" id="KW-0472">Membrane</keyword>
<keyword evidence="2 7" id="KW-0813">Transport</keyword>
<proteinExistence type="inferred from homology"/>
<evidence type="ECO:0000256" key="2">
    <source>
        <dbReference type="ARBA" id="ARBA00022448"/>
    </source>
</evidence>
<evidence type="ECO:0000256" key="6">
    <source>
        <dbReference type="ARBA" id="ARBA00023136"/>
    </source>
</evidence>
<dbReference type="PANTHER" id="PTHR43386:SF1">
    <property type="entry name" value="D,D-DIPEPTIDE TRANSPORT SYSTEM PERMEASE PROTEIN DDPC-RELATED"/>
    <property type="match status" value="1"/>
</dbReference>
<dbReference type="InterPro" id="IPR025966">
    <property type="entry name" value="OppC_N"/>
</dbReference>
<dbReference type="InterPro" id="IPR050366">
    <property type="entry name" value="BP-dependent_transpt_permease"/>
</dbReference>
<keyword evidence="4 7" id="KW-0812">Transmembrane</keyword>
<feature type="transmembrane region" description="Helical" evidence="7">
    <location>
        <begin position="96"/>
        <end position="119"/>
    </location>
</feature>
<dbReference type="InterPro" id="IPR000515">
    <property type="entry name" value="MetI-like"/>
</dbReference>
<dbReference type="GO" id="GO:0005886">
    <property type="term" value="C:plasma membrane"/>
    <property type="evidence" value="ECO:0007669"/>
    <property type="project" value="UniProtKB-SubCell"/>
</dbReference>
<dbReference type="EMBL" id="NAEP01000028">
    <property type="protein sequence ID" value="PDQ35785.1"/>
    <property type="molecule type" value="Genomic_DNA"/>
</dbReference>
<name>A0A2A6FSC2_9MICO</name>
<dbReference type="InterPro" id="IPR035906">
    <property type="entry name" value="MetI-like_sf"/>
</dbReference>
<protein>
    <recommendedName>
        <fullName evidence="8">ABC transmembrane type-1 domain-containing protein</fullName>
    </recommendedName>
</protein>
<comment type="subcellular location">
    <subcellularLocation>
        <location evidence="1 7">Cell membrane</location>
        <topology evidence="1 7">Multi-pass membrane protein</topology>
    </subcellularLocation>
</comment>
<dbReference type="Pfam" id="PF12911">
    <property type="entry name" value="OppC_N"/>
    <property type="match status" value="1"/>
</dbReference>
<evidence type="ECO:0000256" key="4">
    <source>
        <dbReference type="ARBA" id="ARBA00022692"/>
    </source>
</evidence>
<evidence type="ECO:0000256" key="3">
    <source>
        <dbReference type="ARBA" id="ARBA00022475"/>
    </source>
</evidence>
<dbReference type="AlphaFoldDB" id="A0A2A6FSC2"/>
<reference evidence="10" key="1">
    <citation type="submission" date="2017-03" db="EMBL/GenBank/DDBJ databases">
        <authorList>
            <person name="Lund M.B."/>
        </authorList>
    </citation>
    <scope>NUCLEOTIDE SEQUENCE [LARGE SCALE GENOMIC DNA]</scope>
</reference>
<evidence type="ECO:0000256" key="7">
    <source>
        <dbReference type="RuleBase" id="RU363032"/>
    </source>
</evidence>
<feature type="transmembrane region" description="Helical" evidence="7">
    <location>
        <begin position="258"/>
        <end position="280"/>
    </location>
</feature>
<dbReference type="CDD" id="cd06261">
    <property type="entry name" value="TM_PBP2"/>
    <property type="match status" value="1"/>
</dbReference>
<keyword evidence="5 7" id="KW-1133">Transmembrane helix</keyword>
<evidence type="ECO:0000313" key="10">
    <source>
        <dbReference type="Proteomes" id="UP000219994"/>
    </source>
</evidence>
<feature type="transmembrane region" description="Helical" evidence="7">
    <location>
        <begin position="140"/>
        <end position="164"/>
    </location>
</feature>
<feature type="transmembrane region" description="Helical" evidence="7">
    <location>
        <begin position="214"/>
        <end position="238"/>
    </location>
</feature>
<feature type="transmembrane region" description="Helical" evidence="7">
    <location>
        <begin position="34"/>
        <end position="53"/>
    </location>
</feature>
<keyword evidence="3" id="KW-1003">Cell membrane</keyword>
<accession>A0A2A6FSC2</accession>
<dbReference type="PANTHER" id="PTHR43386">
    <property type="entry name" value="OLIGOPEPTIDE TRANSPORT SYSTEM PERMEASE PROTEIN APPC"/>
    <property type="match status" value="1"/>
</dbReference>
<evidence type="ECO:0000259" key="8">
    <source>
        <dbReference type="PROSITE" id="PS50928"/>
    </source>
</evidence>
<dbReference type="SUPFAM" id="SSF161098">
    <property type="entry name" value="MetI-like"/>
    <property type="match status" value="1"/>
</dbReference>
<feature type="domain" description="ABC transmembrane type-1" evidence="8">
    <location>
        <begin position="92"/>
        <end position="281"/>
    </location>
</feature>
<gene>
    <name evidence="9" type="ORF">B5766_04855</name>
</gene>
<dbReference type="GO" id="GO:0055085">
    <property type="term" value="P:transmembrane transport"/>
    <property type="evidence" value="ECO:0007669"/>
    <property type="project" value="InterPro"/>
</dbReference>
<dbReference type="Proteomes" id="UP000219994">
    <property type="component" value="Unassembled WGS sequence"/>
</dbReference>
<dbReference type="PROSITE" id="PS50928">
    <property type="entry name" value="ABC_TM1"/>
    <property type="match status" value="1"/>
</dbReference>
<evidence type="ECO:0000256" key="1">
    <source>
        <dbReference type="ARBA" id="ARBA00004651"/>
    </source>
</evidence>
<sequence>MRATQPPVPVAVEQKSFVLRAVTSVRELPRSVHIGLVIVIIMVFAAVFAPLLAPYGPDDLNFGASLLPPSPAHLMGTDENGRDLFSRCLYALRLDFLVVFFVTYVSLPFGVVVGAVAGYCGRAADSVIARVTDIMVAVPFLVLVAAVVAVVGPGMTGVLIAVPIISWAMYARLARSEMLVLRELAYMDACIALGFSRFRTIFRHGVPNLLRSSLVFSTVDLMGNLLLLAGLSFLGLGAQPPQSELGAIIADGQSYILTAWWLATLPGLVLVLFGIGVGMVGEGLSDGRVAGRSA</sequence>
<evidence type="ECO:0000313" key="9">
    <source>
        <dbReference type="EMBL" id="PDQ35785.1"/>
    </source>
</evidence>
<comment type="similarity">
    <text evidence="7">Belongs to the binding-protein-dependent transport system permease family.</text>
</comment>
<organism evidence="9 10">
    <name type="scientific">Candidatus Lumbricidiphila eiseniae</name>
    <dbReference type="NCBI Taxonomy" id="1969409"/>
    <lineage>
        <taxon>Bacteria</taxon>
        <taxon>Bacillati</taxon>
        <taxon>Actinomycetota</taxon>
        <taxon>Actinomycetes</taxon>
        <taxon>Micrococcales</taxon>
        <taxon>Microbacteriaceae</taxon>
        <taxon>Candidatus Lumbricidiphila</taxon>
    </lineage>
</organism>
<dbReference type="Gene3D" id="1.10.3720.10">
    <property type="entry name" value="MetI-like"/>
    <property type="match status" value="1"/>
</dbReference>
<comment type="caution">
    <text evidence="9">The sequence shown here is derived from an EMBL/GenBank/DDBJ whole genome shotgun (WGS) entry which is preliminary data.</text>
</comment>
<dbReference type="Pfam" id="PF00528">
    <property type="entry name" value="BPD_transp_1"/>
    <property type="match status" value="1"/>
</dbReference>
<evidence type="ECO:0000256" key="5">
    <source>
        <dbReference type="ARBA" id="ARBA00022989"/>
    </source>
</evidence>